<evidence type="ECO:0000313" key="2">
    <source>
        <dbReference type="Proteomes" id="UP000051260"/>
    </source>
</evidence>
<dbReference type="InterPro" id="IPR036390">
    <property type="entry name" value="WH_DNA-bd_sf"/>
</dbReference>
<gene>
    <name evidence="1" type="ORF">RUE5091_00084</name>
</gene>
<sequence>MWVHQQSWSTRALATHTNLSQTTVRRQLDLLAVGNAIERTERGIQLTELQLAFNVSFFREIRKYVRGGSLLDKELLNLFKQSQGVEKMNWQMLEHHVWWPIIDEPDAHLF</sequence>
<protein>
    <submittedName>
        <fullName evidence="1">Uncharacterized protein</fullName>
    </submittedName>
</protein>
<accession>A0A0P1I0J7</accession>
<dbReference type="STRING" id="1715692.RUE5091_00084"/>
<evidence type="ECO:0000313" key="1">
    <source>
        <dbReference type="EMBL" id="CUJ83231.1"/>
    </source>
</evidence>
<dbReference type="EMBL" id="CYUD01000001">
    <property type="protein sequence ID" value="CUJ83231.1"/>
    <property type="molecule type" value="Genomic_DNA"/>
</dbReference>
<name>A0A0P1I0J7_9RHOB</name>
<organism evidence="1 2">
    <name type="scientific">Ruegeria denitrificans</name>
    <dbReference type="NCBI Taxonomy" id="1715692"/>
    <lineage>
        <taxon>Bacteria</taxon>
        <taxon>Pseudomonadati</taxon>
        <taxon>Pseudomonadota</taxon>
        <taxon>Alphaproteobacteria</taxon>
        <taxon>Rhodobacterales</taxon>
        <taxon>Roseobacteraceae</taxon>
        <taxon>Ruegeria</taxon>
    </lineage>
</organism>
<dbReference type="SUPFAM" id="SSF46785">
    <property type="entry name" value="Winged helix' DNA-binding domain"/>
    <property type="match status" value="1"/>
</dbReference>
<keyword evidence="2" id="KW-1185">Reference proteome</keyword>
<reference evidence="2" key="1">
    <citation type="submission" date="2015-09" db="EMBL/GenBank/DDBJ databases">
        <authorList>
            <person name="Rodrigo-Torres L."/>
            <person name="Arahal D.R."/>
        </authorList>
    </citation>
    <scope>NUCLEOTIDE SEQUENCE [LARGE SCALE GENOMIC DNA]</scope>
    <source>
        <strain evidence="2">CECT 5091</strain>
    </source>
</reference>
<proteinExistence type="predicted"/>
<dbReference type="AlphaFoldDB" id="A0A0P1I0J7"/>
<dbReference type="Proteomes" id="UP000051260">
    <property type="component" value="Unassembled WGS sequence"/>
</dbReference>